<accession>A0A238Y5L3</accession>
<dbReference type="GO" id="GO:0016747">
    <property type="term" value="F:acyltransferase activity, transferring groups other than amino-acyl groups"/>
    <property type="evidence" value="ECO:0007669"/>
    <property type="project" value="InterPro"/>
</dbReference>
<dbReference type="InterPro" id="IPR016181">
    <property type="entry name" value="Acyl_CoA_acyltransferase"/>
</dbReference>
<evidence type="ECO:0000313" key="3">
    <source>
        <dbReference type="Proteomes" id="UP000198415"/>
    </source>
</evidence>
<feature type="domain" description="N-acetyltransferase" evidence="1">
    <location>
        <begin position="58"/>
        <end position="232"/>
    </location>
</feature>
<organism evidence="2 3">
    <name type="scientific">Actinoplanes regularis</name>
    <dbReference type="NCBI Taxonomy" id="52697"/>
    <lineage>
        <taxon>Bacteria</taxon>
        <taxon>Bacillati</taxon>
        <taxon>Actinomycetota</taxon>
        <taxon>Actinomycetes</taxon>
        <taxon>Micromonosporales</taxon>
        <taxon>Micromonosporaceae</taxon>
        <taxon>Actinoplanes</taxon>
    </lineage>
</organism>
<dbReference type="Gene3D" id="3.40.630.30">
    <property type="match status" value="1"/>
</dbReference>
<name>A0A238Y5L3_9ACTN</name>
<evidence type="ECO:0000259" key="1">
    <source>
        <dbReference type="PROSITE" id="PS51186"/>
    </source>
</evidence>
<evidence type="ECO:0000313" key="2">
    <source>
        <dbReference type="EMBL" id="SNR66262.1"/>
    </source>
</evidence>
<dbReference type="AlphaFoldDB" id="A0A238Y5L3"/>
<dbReference type="PROSITE" id="PS51186">
    <property type="entry name" value="GNAT"/>
    <property type="match status" value="1"/>
</dbReference>
<reference evidence="2 3" key="1">
    <citation type="submission" date="2017-06" db="EMBL/GenBank/DDBJ databases">
        <authorList>
            <person name="Kim H.J."/>
            <person name="Triplett B.A."/>
        </authorList>
    </citation>
    <scope>NUCLEOTIDE SEQUENCE [LARGE SCALE GENOMIC DNA]</scope>
    <source>
        <strain evidence="2 3">DSM 43151</strain>
    </source>
</reference>
<sequence length="232" mass="25176">MEWPILAPSEPVGREQPEIGVAAGEGVREGRGVLPVLAALAIDPSPLARRLSVAGAPFIFRALRSGDAAALTSFLAELSDTSRRFWHGDTDPAVEAAGWIEAIGRYDKLRLVAHRPDRAGHLDAVVDLSFSFPADFELARYASYGIDLDPVRAVRFGPCVADAWHGSGLAAALLPPTWAAVRLLDRDRVVLFGGVHADNHRARRFYRRCGFLEAGAFTDAGEENIDMFLDLC</sequence>
<keyword evidence="2" id="KW-0808">Transferase</keyword>
<dbReference type="InterPro" id="IPR000182">
    <property type="entry name" value="GNAT_dom"/>
</dbReference>
<keyword evidence="3" id="KW-1185">Reference proteome</keyword>
<dbReference type="SUPFAM" id="SSF55729">
    <property type="entry name" value="Acyl-CoA N-acyltransferases (Nat)"/>
    <property type="match status" value="1"/>
</dbReference>
<protein>
    <submittedName>
        <fullName evidence="2">Acetyltransferase (GNAT) family protein</fullName>
    </submittedName>
</protein>
<dbReference type="Proteomes" id="UP000198415">
    <property type="component" value="Unassembled WGS sequence"/>
</dbReference>
<dbReference type="EMBL" id="FZNR01000004">
    <property type="protein sequence ID" value="SNR66262.1"/>
    <property type="molecule type" value="Genomic_DNA"/>
</dbReference>
<proteinExistence type="predicted"/>
<dbReference type="RefSeq" id="WP_089293447.1">
    <property type="nucleotide sequence ID" value="NZ_BOMU01000038.1"/>
</dbReference>
<dbReference type="Pfam" id="PF00583">
    <property type="entry name" value="Acetyltransf_1"/>
    <property type="match status" value="1"/>
</dbReference>
<gene>
    <name evidence="2" type="ORF">SAMN06264365_104270</name>
</gene>